<evidence type="ECO:0000256" key="1">
    <source>
        <dbReference type="SAM" id="MobiDB-lite"/>
    </source>
</evidence>
<comment type="caution">
    <text evidence="2">The sequence shown here is derived from an EMBL/GenBank/DDBJ whole genome shotgun (WGS) entry which is preliminary data.</text>
</comment>
<accession>A0A4Y2NT87</accession>
<keyword evidence="3" id="KW-1185">Reference proteome</keyword>
<name>A0A4Y2NT87_ARAVE</name>
<feature type="compositionally biased region" description="Polar residues" evidence="1">
    <location>
        <begin position="42"/>
        <end position="63"/>
    </location>
</feature>
<dbReference type="OrthoDB" id="10641783at2759"/>
<proteinExistence type="predicted"/>
<protein>
    <submittedName>
        <fullName evidence="2">Uncharacterized protein</fullName>
    </submittedName>
</protein>
<feature type="region of interest" description="Disordered" evidence="1">
    <location>
        <begin position="1"/>
        <end position="63"/>
    </location>
</feature>
<evidence type="ECO:0000313" key="2">
    <source>
        <dbReference type="EMBL" id="GBN42778.1"/>
    </source>
</evidence>
<organism evidence="2 3">
    <name type="scientific">Araneus ventricosus</name>
    <name type="common">Orbweaver spider</name>
    <name type="synonym">Epeira ventricosa</name>
    <dbReference type="NCBI Taxonomy" id="182803"/>
    <lineage>
        <taxon>Eukaryota</taxon>
        <taxon>Metazoa</taxon>
        <taxon>Ecdysozoa</taxon>
        <taxon>Arthropoda</taxon>
        <taxon>Chelicerata</taxon>
        <taxon>Arachnida</taxon>
        <taxon>Araneae</taxon>
        <taxon>Araneomorphae</taxon>
        <taxon>Entelegynae</taxon>
        <taxon>Araneoidea</taxon>
        <taxon>Araneidae</taxon>
        <taxon>Araneus</taxon>
    </lineage>
</organism>
<reference evidence="2 3" key="1">
    <citation type="journal article" date="2019" name="Sci. Rep.">
        <title>Orb-weaving spider Araneus ventricosus genome elucidates the spidroin gene catalogue.</title>
        <authorList>
            <person name="Kono N."/>
            <person name="Nakamura H."/>
            <person name="Ohtoshi R."/>
            <person name="Moran D.A.P."/>
            <person name="Shinohara A."/>
            <person name="Yoshida Y."/>
            <person name="Fujiwara M."/>
            <person name="Mori M."/>
            <person name="Tomita M."/>
            <person name="Arakawa K."/>
        </authorList>
    </citation>
    <scope>NUCLEOTIDE SEQUENCE [LARGE SCALE GENOMIC DNA]</scope>
</reference>
<dbReference type="Proteomes" id="UP000499080">
    <property type="component" value="Unassembled WGS sequence"/>
</dbReference>
<gene>
    <name evidence="2" type="ORF">AVEN_10422_1</name>
</gene>
<sequence>MLTFQHLNQFPSPADTTDRRLSPGVHGLSKQMIHFGAHQAKNKNTGRQAGQSDSGGRKTTPSEKTLPLCVIAGGNHQATPICHDFHSMRGIRLHYATHQDPLRERQVPGFKSGTKNLCDNDCK</sequence>
<feature type="compositionally biased region" description="Polar residues" evidence="1">
    <location>
        <begin position="1"/>
        <end position="15"/>
    </location>
</feature>
<dbReference type="EMBL" id="BGPR01009861">
    <property type="protein sequence ID" value="GBN42778.1"/>
    <property type="molecule type" value="Genomic_DNA"/>
</dbReference>
<evidence type="ECO:0000313" key="3">
    <source>
        <dbReference type="Proteomes" id="UP000499080"/>
    </source>
</evidence>
<dbReference type="AlphaFoldDB" id="A0A4Y2NT87"/>